<dbReference type="Gene3D" id="2.30.30.240">
    <property type="entry name" value="PRC-barrel domain"/>
    <property type="match status" value="1"/>
</dbReference>
<sequence length="172" mass="19424">MDQQWLSVGKLVNTHGIRGEVKIFSQTDFPEERFAPNKVLTLMNEENGQQLKVEVLSSREHKGMYIVKLKGYENINEVEKYKGWSLKVSKEDLVELDEGEYYQHQIIGCKVVTDEGAELGVITEILVPGANDVWVIQPPKGKQVLIPVIDEVVLNVDVANKVVKVHLMEGLI</sequence>
<evidence type="ECO:0000313" key="8">
    <source>
        <dbReference type="EMBL" id="QHW30091.1"/>
    </source>
</evidence>
<comment type="similarity">
    <text evidence="5">Belongs to the RimM family.</text>
</comment>
<comment type="subunit">
    <text evidence="5">Binds ribosomal protein uS19.</text>
</comment>
<proteinExistence type="inferred from homology"/>
<evidence type="ECO:0000256" key="4">
    <source>
        <dbReference type="ARBA" id="ARBA00023186"/>
    </source>
</evidence>
<keyword evidence="9" id="KW-1185">Reference proteome</keyword>
<comment type="subcellular location">
    <subcellularLocation>
        <location evidence="5">Cytoplasm</location>
    </subcellularLocation>
</comment>
<dbReference type="InterPro" id="IPR002676">
    <property type="entry name" value="RimM_N"/>
</dbReference>
<keyword evidence="2 5" id="KW-0690">Ribosome biogenesis</keyword>
<dbReference type="InterPro" id="IPR056792">
    <property type="entry name" value="PRC_RimM"/>
</dbReference>
<dbReference type="GO" id="GO:0043022">
    <property type="term" value="F:ribosome binding"/>
    <property type="evidence" value="ECO:0007669"/>
    <property type="project" value="InterPro"/>
</dbReference>
<dbReference type="PANTHER" id="PTHR33692:SF1">
    <property type="entry name" value="RIBOSOME MATURATION FACTOR RIMM"/>
    <property type="match status" value="1"/>
</dbReference>
<dbReference type="SUPFAM" id="SSF50346">
    <property type="entry name" value="PRC-barrel domain"/>
    <property type="match status" value="1"/>
</dbReference>
<dbReference type="Gene3D" id="2.40.30.60">
    <property type="entry name" value="RimM"/>
    <property type="match status" value="1"/>
</dbReference>
<dbReference type="InterPro" id="IPR011961">
    <property type="entry name" value="RimM"/>
</dbReference>
<dbReference type="KEGG" id="prz:GZH47_04050"/>
<name>A0A6C0NVE5_9BACL</name>
<evidence type="ECO:0000256" key="5">
    <source>
        <dbReference type="HAMAP-Rule" id="MF_00014"/>
    </source>
</evidence>
<dbReference type="GO" id="GO:0042274">
    <property type="term" value="P:ribosomal small subunit biogenesis"/>
    <property type="evidence" value="ECO:0007669"/>
    <property type="project" value="UniProtKB-UniRule"/>
</dbReference>
<dbReference type="NCBIfam" id="TIGR02273">
    <property type="entry name" value="16S_RimM"/>
    <property type="match status" value="1"/>
</dbReference>
<feature type="domain" description="RimM N-terminal" evidence="6">
    <location>
        <begin position="8"/>
        <end position="92"/>
    </location>
</feature>
<keyword evidence="3 5" id="KW-0698">rRNA processing</keyword>
<dbReference type="InterPro" id="IPR036976">
    <property type="entry name" value="RimM_N_sf"/>
</dbReference>
<evidence type="ECO:0000256" key="1">
    <source>
        <dbReference type="ARBA" id="ARBA00022490"/>
    </source>
</evidence>
<dbReference type="Pfam" id="PF01782">
    <property type="entry name" value="RimM"/>
    <property type="match status" value="1"/>
</dbReference>
<dbReference type="InterPro" id="IPR011033">
    <property type="entry name" value="PRC_barrel-like_sf"/>
</dbReference>
<dbReference type="GO" id="GO:0006364">
    <property type="term" value="P:rRNA processing"/>
    <property type="evidence" value="ECO:0007669"/>
    <property type="project" value="UniProtKB-UniRule"/>
</dbReference>
<protein>
    <recommendedName>
        <fullName evidence="5">Ribosome maturation factor RimM</fullName>
    </recommendedName>
</protein>
<comment type="function">
    <text evidence="5">An accessory protein needed during the final step in the assembly of 30S ribosomal subunit, possibly for assembly of the head region. Essential for efficient processing of 16S rRNA. May be needed both before and after RbfA during the maturation of 16S rRNA. It has affinity for free ribosomal 30S subunits but not for 70S ribosomes.</text>
</comment>
<accession>A0A6C0NVE5</accession>
<keyword evidence="4 5" id="KW-0143">Chaperone</keyword>
<dbReference type="GO" id="GO:0005737">
    <property type="term" value="C:cytoplasm"/>
    <property type="evidence" value="ECO:0007669"/>
    <property type="project" value="UniProtKB-SubCell"/>
</dbReference>
<dbReference type="Proteomes" id="UP000479114">
    <property type="component" value="Chromosome"/>
</dbReference>
<organism evidence="8 9">
    <name type="scientific">Paenibacillus rhizovicinus</name>
    <dbReference type="NCBI Taxonomy" id="2704463"/>
    <lineage>
        <taxon>Bacteria</taxon>
        <taxon>Bacillati</taxon>
        <taxon>Bacillota</taxon>
        <taxon>Bacilli</taxon>
        <taxon>Bacillales</taxon>
        <taxon>Paenibacillaceae</taxon>
        <taxon>Paenibacillus</taxon>
    </lineage>
</organism>
<dbReference type="EMBL" id="CP048286">
    <property type="protein sequence ID" value="QHW30091.1"/>
    <property type="molecule type" value="Genomic_DNA"/>
</dbReference>
<dbReference type="AlphaFoldDB" id="A0A6C0NVE5"/>
<dbReference type="RefSeq" id="WP_162638767.1">
    <property type="nucleotide sequence ID" value="NZ_CP048286.1"/>
</dbReference>
<feature type="domain" description="Ribosome maturation factor RimM PRC barrel" evidence="7">
    <location>
        <begin position="104"/>
        <end position="171"/>
    </location>
</feature>
<dbReference type="Pfam" id="PF24986">
    <property type="entry name" value="PRC_RimM"/>
    <property type="match status" value="1"/>
</dbReference>
<dbReference type="HAMAP" id="MF_00014">
    <property type="entry name" value="Ribosome_mat_RimM"/>
    <property type="match status" value="1"/>
</dbReference>
<evidence type="ECO:0000256" key="2">
    <source>
        <dbReference type="ARBA" id="ARBA00022517"/>
    </source>
</evidence>
<keyword evidence="1 5" id="KW-0963">Cytoplasm</keyword>
<gene>
    <name evidence="5 8" type="primary">rimM</name>
    <name evidence="8" type="ORF">GZH47_04050</name>
</gene>
<evidence type="ECO:0000259" key="6">
    <source>
        <dbReference type="Pfam" id="PF01782"/>
    </source>
</evidence>
<dbReference type="InterPro" id="IPR009000">
    <property type="entry name" value="Transl_B-barrel_sf"/>
</dbReference>
<evidence type="ECO:0000313" key="9">
    <source>
        <dbReference type="Proteomes" id="UP000479114"/>
    </source>
</evidence>
<dbReference type="PANTHER" id="PTHR33692">
    <property type="entry name" value="RIBOSOME MATURATION FACTOR RIMM"/>
    <property type="match status" value="1"/>
</dbReference>
<evidence type="ECO:0000259" key="7">
    <source>
        <dbReference type="Pfam" id="PF24986"/>
    </source>
</evidence>
<dbReference type="GO" id="GO:0005840">
    <property type="term" value="C:ribosome"/>
    <property type="evidence" value="ECO:0007669"/>
    <property type="project" value="InterPro"/>
</dbReference>
<reference evidence="8 9" key="1">
    <citation type="submission" date="2020-02" db="EMBL/GenBank/DDBJ databases">
        <title>Paenibacillus sp. nov., isolated from rhizosphere soil of tomato.</title>
        <authorList>
            <person name="Weon H.-Y."/>
            <person name="Lee S.A."/>
        </authorList>
    </citation>
    <scope>NUCLEOTIDE SEQUENCE [LARGE SCALE GENOMIC DNA]</scope>
    <source>
        <strain evidence="8 9">14171R-81</strain>
    </source>
</reference>
<dbReference type="SUPFAM" id="SSF50447">
    <property type="entry name" value="Translation proteins"/>
    <property type="match status" value="1"/>
</dbReference>
<evidence type="ECO:0000256" key="3">
    <source>
        <dbReference type="ARBA" id="ARBA00022552"/>
    </source>
</evidence>
<comment type="domain">
    <text evidence="5">The PRC barrel domain binds ribosomal protein uS19.</text>
</comment>